<evidence type="ECO:0000313" key="2">
    <source>
        <dbReference type="Proteomes" id="UP000246894"/>
    </source>
</evidence>
<sequence>MARNNRSRKREAEYEPLDVERLTTGWRRTEVRSGRQWTVQPISALNATKTYTCPGCSGEIAPGVSHLVAWRNDGILGDQADLEARRHWHEACWKVS</sequence>
<dbReference type="AlphaFoldDB" id="A0A2Z3RY16"/>
<name>A0A2Z3RY16_9MICO</name>
<dbReference type="OrthoDB" id="3381577at2"/>
<dbReference type="Proteomes" id="UP000246894">
    <property type="component" value="Chromosome"/>
</dbReference>
<gene>
    <name evidence="1" type="ORF">AURMO_01101</name>
</gene>
<keyword evidence="2" id="KW-1185">Reference proteome</keyword>
<proteinExistence type="predicted"/>
<reference evidence="1 2" key="1">
    <citation type="submission" date="2017-10" db="EMBL/GenBank/DDBJ databases">
        <title>Genome of an Actinobacterium that displays light-enhanced growth.</title>
        <authorList>
            <person name="Maresca J.A."/>
            <person name="Hempel P."/>
            <person name="Shevchenko O."/>
            <person name="Miller K.J."/>
            <person name="Hahn M.W."/>
        </authorList>
    </citation>
    <scope>NUCLEOTIDE SEQUENCE [LARGE SCALE GENOMIC DNA]</scope>
    <source>
        <strain evidence="1 2">MWH-Mo1</strain>
    </source>
</reference>
<organism evidence="1 2">
    <name type="scientific">Aurantimicrobium photophilum</name>
    <dbReference type="NCBI Taxonomy" id="1987356"/>
    <lineage>
        <taxon>Bacteria</taxon>
        <taxon>Bacillati</taxon>
        <taxon>Actinomycetota</taxon>
        <taxon>Actinomycetes</taxon>
        <taxon>Micrococcales</taxon>
        <taxon>Microbacteriaceae</taxon>
        <taxon>Aurantimicrobium</taxon>
    </lineage>
</organism>
<protein>
    <recommendedName>
        <fullName evidence="3">ATP/GTP-binding protein</fullName>
    </recommendedName>
</protein>
<accession>A0A2Z3RY16</accession>
<evidence type="ECO:0008006" key="3">
    <source>
        <dbReference type="Google" id="ProtNLM"/>
    </source>
</evidence>
<evidence type="ECO:0000313" key="1">
    <source>
        <dbReference type="EMBL" id="AWR21695.1"/>
    </source>
</evidence>
<dbReference type="KEGG" id="aum:AURMO_01101"/>
<dbReference type="EMBL" id="CP023994">
    <property type="protein sequence ID" value="AWR21695.1"/>
    <property type="molecule type" value="Genomic_DNA"/>
</dbReference>
<dbReference type="RefSeq" id="WP_110233778.1">
    <property type="nucleotide sequence ID" value="NZ_CP023994.1"/>
</dbReference>